<dbReference type="RefSeq" id="WP_345302076.1">
    <property type="nucleotide sequence ID" value="NZ_BAABJE010000002.1"/>
</dbReference>
<feature type="transmembrane region" description="Helical" evidence="1">
    <location>
        <begin position="58"/>
        <end position="78"/>
    </location>
</feature>
<keyword evidence="1" id="KW-1133">Transmembrane helix</keyword>
<evidence type="ECO:0000313" key="2">
    <source>
        <dbReference type="EMBL" id="GAA4786206.1"/>
    </source>
</evidence>
<protein>
    <submittedName>
        <fullName evidence="2">Uncharacterized protein</fullName>
    </submittedName>
</protein>
<organism evidence="2 3">
    <name type="scientific">Lysobacter hankyongensis</name>
    <dbReference type="NCBI Taxonomy" id="1176535"/>
    <lineage>
        <taxon>Bacteria</taxon>
        <taxon>Pseudomonadati</taxon>
        <taxon>Pseudomonadota</taxon>
        <taxon>Gammaproteobacteria</taxon>
        <taxon>Lysobacterales</taxon>
        <taxon>Lysobacteraceae</taxon>
        <taxon>Lysobacter</taxon>
    </lineage>
</organism>
<evidence type="ECO:0000313" key="3">
    <source>
        <dbReference type="Proteomes" id="UP001499959"/>
    </source>
</evidence>
<comment type="caution">
    <text evidence="2">The sequence shown here is derived from an EMBL/GenBank/DDBJ whole genome shotgun (WGS) entry which is preliminary data.</text>
</comment>
<proteinExistence type="predicted"/>
<accession>A0ABP9AVD2</accession>
<reference evidence="3" key="1">
    <citation type="journal article" date="2019" name="Int. J. Syst. Evol. Microbiol.">
        <title>The Global Catalogue of Microorganisms (GCM) 10K type strain sequencing project: providing services to taxonomists for standard genome sequencing and annotation.</title>
        <authorList>
            <consortium name="The Broad Institute Genomics Platform"/>
            <consortium name="The Broad Institute Genome Sequencing Center for Infectious Disease"/>
            <person name="Wu L."/>
            <person name="Ma J."/>
        </authorList>
    </citation>
    <scope>NUCLEOTIDE SEQUENCE [LARGE SCALE GENOMIC DNA]</scope>
    <source>
        <strain evidence="3">JCM 18204</strain>
    </source>
</reference>
<sequence length="135" mass="14449">MTQDFQDITFNRNHRHESAAREAAIGLRYVIAAIAMNIVVIVLALVVEASSVDGAGILALPVAILAICAFGCGAYGIYSMLDALGWSGFASAFVIASLLVPYFKLVTLMVVSVLALNLVRNNGFGFRLFGPLKKR</sequence>
<name>A0ABP9AVD2_9GAMM</name>
<dbReference type="Proteomes" id="UP001499959">
    <property type="component" value="Unassembled WGS sequence"/>
</dbReference>
<feature type="transmembrane region" description="Helical" evidence="1">
    <location>
        <begin position="90"/>
        <end position="119"/>
    </location>
</feature>
<evidence type="ECO:0000256" key="1">
    <source>
        <dbReference type="SAM" id="Phobius"/>
    </source>
</evidence>
<keyword evidence="1" id="KW-0812">Transmembrane</keyword>
<keyword evidence="3" id="KW-1185">Reference proteome</keyword>
<keyword evidence="1" id="KW-0472">Membrane</keyword>
<feature type="transmembrane region" description="Helical" evidence="1">
    <location>
        <begin position="25"/>
        <end position="46"/>
    </location>
</feature>
<dbReference type="EMBL" id="BAABJE010000002">
    <property type="protein sequence ID" value="GAA4786206.1"/>
    <property type="molecule type" value="Genomic_DNA"/>
</dbReference>
<gene>
    <name evidence="2" type="ORF">GCM10023307_08680</name>
</gene>